<dbReference type="Proteomes" id="UP000254554">
    <property type="component" value="Unassembled WGS sequence"/>
</dbReference>
<evidence type="ECO:0000256" key="1">
    <source>
        <dbReference type="SAM" id="SignalP"/>
    </source>
</evidence>
<organism evidence="2 3">
    <name type="scientific">Fluoribacter dumoffii</name>
    <dbReference type="NCBI Taxonomy" id="463"/>
    <lineage>
        <taxon>Bacteria</taxon>
        <taxon>Pseudomonadati</taxon>
        <taxon>Pseudomonadota</taxon>
        <taxon>Gammaproteobacteria</taxon>
        <taxon>Legionellales</taxon>
        <taxon>Legionellaceae</taxon>
        <taxon>Fluoribacter</taxon>
    </lineage>
</organism>
<sequence>MEQLKYTFVKSTLVIALFASSSAFAAGATSGQLVIINGLSNVDATSGNAGSTASAISVVVSDSTGPCSTTATVAYNGTVTVKWSASNTHSSTSCTGISSVAITPLKTTIGTISTIVYDNVSTTTVPATTATGPITYTPPTTTYGNLALIVTGTGNPSSAVTASATSWGIGAATAPVFDTNNGSLTTVGVPGASGTYGIRAEEIMRHYAIQPFLG</sequence>
<proteinExistence type="predicted"/>
<dbReference type="GeneID" id="93292186"/>
<evidence type="ECO:0000313" key="3">
    <source>
        <dbReference type="Proteomes" id="UP000254554"/>
    </source>
</evidence>
<gene>
    <name evidence="2" type="ORF">NCTC11370_01223</name>
</gene>
<name>A0A377G9I0_9GAMM</name>
<keyword evidence="3" id="KW-1185">Reference proteome</keyword>
<dbReference type="EMBL" id="UGGT01000001">
    <property type="protein sequence ID" value="STO21161.1"/>
    <property type="molecule type" value="Genomic_DNA"/>
</dbReference>
<dbReference type="AlphaFoldDB" id="A0A377G9I0"/>
<keyword evidence="1" id="KW-0732">Signal</keyword>
<dbReference type="STRING" id="1094715.GCA_000236165_01198"/>
<feature type="signal peptide" evidence="1">
    <location>
        <begin position="1"/>
        <end position="25"/>
    </location>
</feature>
<evidence type="ECO:0000313" key="2">
    <source>
        <dbReference type="EMBL" id="STO21161.1"/>
    </source>
</evidence>
<protein>
    <submittedName>
        <fullName evidence="2">Uncharacterized protein</fullName>
    </submittedName>
</protein>
<accession>A0A377G9I0</accession>
<reference evidence="2 3" key="1">
    <citation type="submission" date="2018-06" db="EMBL/GenBank/DDBJ databases">
        <authorList>
            <consortium name="Pathogen Informatics"/>
            <person name="Doyle S."/>
        </authorList>
    </citation>
    <scope>NUCLEOTIDE SEQUENCE [LARGE SCALE GENOMIC DNA]</scope>
    <source>
        <strain evidence="2 3">NCTC11370</strain>
    </source>
</reference>
<dbReference type="RefSeq" id="WP_010653442.1">
    <property type="nucleotide sequence ID" value="NZ_JAPHOO010000001.1"/>
</dbReference>
<dbReference type="OrthoDB" id="5637997at2"/>
<feature type="chain" id="PRO_5016698570" evidence="1">
    <location>
        <begin position="26"/>
        <end position="214"/>
    </location>
</feature>